<evidence type="ECO:0000313" key="2">
    <source>
        <dbReference type="Proteomes" id="UP000288972"/>
    </source>
</evidence>
<dbReference type="AlphaFoldDB" id="A0AAE6CB79"/>
<accession>A0AAE6CB79</accession>
<dbReference type="KEGG" id="bgz:XH91_31305"/>
<dbReference type="EMBL" id="CP030053">
    <property type="protein sequence ID" value="QAU49405.1"/>
    <property type="molecule type" value="Genomic_DNA"/>
</dbReference>
<sequence length="87" mass="9929">MWQIAARILHYLRIIFGAHDRPQGWLSSCKMILLAKLDRLAIGTILRSKLVFLIIVRLYVAFIEGACLRDFGLLAIVQTTFCRVCGH</sequence>
<gene>
    <name evidence="1" type="ORF">XH91_31305</name>
</gene>
<reference evidence="1 2" key="1">
    <citation type="submission" date="2018-06" db="EMBL/GenBank/DDBJ databases">
        <title>Comparative genomics of rhizobia nodulating Arachis hypogaea in China.</title>
        <authorList>
            <person name="Li Y."/>
        </authorList>
    </citation>
    <scope>NUCLEOTIDE SEQUENCE [LARGE SCALE GENOMIC DNA]</scope>
    <source>
        <strain evidence="1 2">CCBAU 51670</strain>
    </source>
</reference>
<evidence type="ECO:0000313" key="1">
    <source>
        <dbReference type="EMBL" id="QAU49405.1"/>
    </source>
</evidence>
<organism evidence="1 2">
    <name type="scientific">Bradyrhizobium guangzhouense</name>
    <dbReference type="NCBI Taxonomy" id="1325095"/>
    <lineage>
        <taxon>Bacteria</taxon>
        <taxon>Pseudomonadati</taxon>
        <taxon>Pseudomonadota</taxon>
        <taxon>Alphaproteobacteria</taxon>
        <taxon>Hyphomicrobiales</taxon>
        <taxon>Nitrobacteraceae</taxon>
        <taxon>Bradyrhizobium</taxon>
    </lineage>
</organism>
<name>A0AAE6CB79_9BRAD</name>
<dbReference type="Proteomes" id="UP000288972">
    <property type="component" value="Chromosome"/>
</dbReference>
<proteinExistence type="predicted"/>
<protein>
    <submittedName>
        <fullName evidence="1">Uncharacterized protein</fullName>
    </submittedName>
</protein>